<sequence length="192" mass="22183">MNLEELRNDIIIKQKKGLPFIIVSVLIWTMIFFVYTLNISIEFKNILAFCCSTPLLPLSWMIGKKMGVDIFSKENELSHLGFLFTMNQILYLLIVMWVFNALPSKMVMVYAMVFGAHLLPYSWLYKSKSYKLFAIIIPILALVIGNLFSGVVVAGIVAVTELIFVFILQKEVRIFKNKDHKSQLVELNKIYY</sequence>
<accession>I4M0A9</accession>
<dbReference type="Pfam" id="PF22765">
    <property type="entry name" value="DUF7010"/>
    <property type="match status" value="1"/>
</dbReference>
<gene>
    <name evidence="2" type="ORF">CGSMWGv1500E_03594</name>
</gene>
<dbReference type="RefSeq" id="WP_004128442.1">
    <property type="nucleotide sequence ID" value="NZ_ADES01000012.1"/>
</dbReference>
<feature type="transmembrane region" description="Helical" evidence="1">
    <location>
        <begin position="106"/>
        <end position="123"/>
    </location>
</feature>
<dbReference type="EMBL" id="ADES01000012">
    <property type="protein sequence ID" value="EIK82649.1"/>
    <property type="molecule type" value="Genomic_DNA"/>
</dbReference>
<name>I4M0A9_GARVA</name>
<organism evidence="2 3">
    <name type="scientific">Gardnerella vaginalis 1500E</name>
    <dbReference type="NCBI Taxonomy" id="698957"/>
    <lineage>
        <taxon>Bacteria</taxon>
        <taxon>Bacillati</taxon>
        <taxon>Actinomycetota</taxon>
        <taxon>Actinomycetes</taxon>
        <taxon>Bifidobacteriales</taxon>
        <taxon>Bifidobacteriaceae</taxon>
        <taxon>Gardnerella</taxon>
    </lineage>
</organism>
<reference evidence="2 3" key="1">
    <citation type="journal article" date="2012" name="J. Bacteriol.">
        <title>Comparative Genomic Analyses of 17 Clinical Isolates of Gardnerella vaginalis Provide Evidence of Multiple Genetically Isolated Clades Consistent with Subspeciation into Genovars.</title>
        <authorList>
            <person name="Ahmed A."/>
            <person name="Earl J."/>
            <person name="Retchless A."/>
            <person name="Hillier S."/>
            <person name="Rabe L."/>
            <person name="Cherpes T."/>
            <person name="Powell E."/>
            <person name="Janto B."/>
            <person name="Eutsey R."/>
            <person name="Hiller N.L."/>
            <person name="Boissy R."/>
            <person name="Dahlgreen M."/>
            <person name="Hall B."/>
            <person name="Costerton J."/>
            <person name="Post J.C."/>
            <person name="Hu F."/>
            <person name="Ehrlich G."/>
        </authorList>
    </citation>
    <scope>NUCLEOTIDE SEQUENCE [LARGE SCALE GENOMIC DNA]</scope>
    <source>
        <strain evidence="2 3">1500E</strain>
    </source>
</reference>
<protein>
    <submittedName>
        <fullName evidence="2">Uncharacterized protein</fullName>
    </submittedName>
</protein>
<evidence type="ECO:0000256" key="1">
    <source>
        <dbReference type="SAM" id="Phobius"/>
    </source>
</evidence>
<comment type="caution">
    <text evidence="2">The sequence shown here is derived from an EMBL/GenBank/DDBJ whole genome shotgun (WGS) entry which is preliminary data.</text>
</comment>
<feature type="transmembrane region" description="Helical" evidence="1">
    <location>
        <begin position="82"/>
        <end position="99"/>
    </location>
</feature>
<dbReference type="Proteomes" id="UP000032875">
    <property type="component" value="Unassembled WGS sequence"/>
</dbReference>
<keyword evidence="1" id="KW-0812">Transmembrane</keyword>
<evidence type="ECO:0000313" key="3">
    <source>
        <dbReference type="Proteomes" id="UP000032875"/>
    </source>
</evidence>
<dbReference type="AlphaFoldDB" id="I4M0A9"/>
<feature type="transmembrane region" description="Helical" evidence="1">
    <location>
        <begin position="46"/>
        <end position="62"/>
    </location>
</feature>
<evidence type="ECO:0000313" key="2">
    <source>
        <dbReference type="EMBL" id="EIK82649.1"/>
    </source>
</evidence>
<keyword evidence="1" id="KW-0472">Membrane</keyword>
<proteinExistence type="predicted"/>
<dbReference type="PATRIC" id="fig|698957.3.peg.690"/>
<dbReference type="InterPro" id="IPR053824">
    <property type="entry name" value="DUF7010"/>
</dbReference>
<feature type="transmembrane region" description="Helical" evidence="1">
    <location>
        <begin position="20"/>
        <end position="39"/>
    </location>
</feature>
<feature type="transmembrane region" description="Helical" evidence="1">
    <location>
        <begin position="135"/>
        <end position="168"/>
    </location>
</feature>
<keyword evidence="1" id="KW-1133">Transmembrane helix</keyword>